<organism evidence="2 3">
    <name type="scientific">Aminicella lysinilytica</name>
    <dbReference type="NCBI Taxonomy" id="433323"/>
    <lineage>
        <taxon>Bacteria</taxon>
        <taxon>Bacillati</taxon>
        <taxon>Bacillota</taxon>
        <taxon>Clostridia</taxon>
        <taxon>Peptostreptococcales</taxon>
        <taxon>Anaerovoracaceae</taxon>
        <taxon>Aminicella</taxon>
    </lineage>
</organism>
<dbReference type="RefSeq" id="WP_133528905.1">
    <property type="nucleotide sequence ID" value="NZ_CALCQM010000019.1"/>
</dbReference>
<dbReference type="GO" id="GO:0003677">
    <property type="term" value="F:DNA binding"/>
    <property type="evidence" value="ECO:0007669"/>
    <property type="project" value="UniProtKB-KW"/>
</dbReference>
<dbReference type="OrthoDB" id="9808017at2"/>
<evidence type="ECO:0000259" key="1">
    <source>
        <dbReference type="Pfam" id="PF03551"/>
    </source>
</evidence>
<dbReference type="InterPro" id="IPR052509">
    <property type="entry name" value="Metal_resp_DNA-bind_regulator"/>
</dbReference>
<reference evidence="2 3" key="1">
    <citation type="submission" date="2019-03" db="EMBL/GenBank/DDBJ databases">
        <title>Genomic Encyclopedia of Type Strains, Phase IV (KMG-IV): sequencing the most valuable type-strain genomes for metagenomic binning, comparative biology and taxonomic classification.</title>
        <authorList>
            <person name="Goeker M."/>
        </authorList>
    </citation>
    <scope>NUCLEOTIDE SEQUENCE [LARGE SCALE GENOMIC DNA]</scope>
    <source>
        <strain evidence="2 3">DSM 28287</strain>
    </source>
</reference>
<dbReference type="PANTHER" id="PTHR33169">
    <property type="entry name" value="PADR-FAMILY TRANSCRIPTIONAL REGULATOR"/>
    <property type="match status" value="1"/>
</dbReference>
<protein>
    <submittedName>
        <fullName evidence="2">DNA-binding PadR family transcriptional regulator</fullName>
    </submittedName>
</protein>
<dbReference type="PANTHER" id="PTHR33169:SF14">
    <property type="entry name" value="TRANSCRIPTIONAL REGULATOR RV3488"/>
    <property type="match status" value="1"/>
</dbReference>
<keyword evidence="3" id="KW-1185">Reference proteome</keyword>
<accession>A0A4R6PY17</accession>
<evidence type="ECO:0000313" key="3">
    <source>
        <dbReference type="Proteomes" id="UP000295500"/>
    </source>
</evidence>
<comment type="caution">
    <text evidence="2">The sequence shown here is derived from an EMBL/GenBank/DDBJ whole genome shotgun (WGS) entry which is preliminary data.</text>
</comment>
<dbReference type="Gene3D" id="1.10.10.10">
    <property type="entry name" value="Winged helix-like DNA-binding domain superfamily/Winged helix DNA-binding domain"/>
    <property type="match status" value="1"/>
</dbReference>
<dbReference type="Proteomes" id="UP000295500">
    <property type="component" value="Unassembled WGS sequence"/>
</dbReference>
<feature type="domain" description="Transcription regulator PadR N-terminal" evidence="1">
    <location>
        <begin position="31"/>
        <end position="102"/>
    </location>
</feature>
<proteinExistence type="predicted"/>
<dbReference type="InterPro" id="IPR036388">
    <property type="entry name" value="WH-like_DNA-bd_sf"/>
</dbReference>
<dbReference type="SUPFAM" id="SSF46785">
    <property type="entry name" value="Winged helix' DNA-binding domain"/>
    <property type="match status" value="1"/>
</dbReference>
<evidence type="ECO:0000313" key="2">
    <source>
        <dbReference type="EMBL" id="TDP51847.1"/>
    </source>
</evidence>
<sequence>MNSKKDDKQQDKVFNNFEAQFKKSTLPMVTLAMLSEKEMYAYEIMQYTLERSDGKYKMPLLYTTLGKLQEQGYVVESRKEVTPDNRVRIYYNITDAGHEHLTMMSKHFSMMANTVDELINDSRKDDTDGAK</sequence>
<dbReference type="InterPro" id="IPR005149">
    <property type="entry name" value="Tscrpt_reg_PadR_N"/>
</dbReference>
<dbReference type="Pfam" id="PF03551">
    <property type="entry name" value="PadR"/>
    <property type="match status" value="1"/>
</dbReference>
<dbReference type="AlphaFoldDB" id="A0A4R6PY17"/>
<gene>
    <name evidence="2" type="ORF">EV211_12925</name>
</gene>
<dbReference type="EMBL" id="SNXO01000029">
    <property type="protein sequence ID" value="TDP51847.1"/>
    <property type="molecule type" value="Genomic_DNA"/>
</dbReference>
<dbReference type="InterPro" id="IPR036390">
    <property type="entry name" value="WH_DNA-bd_sf"/>
</dbReference>
<keyword evidence="2" id="KW-0238">DNA-binding</keyword>
<name>A0A4R6PY17_9FIRM</name>